<protein>
    <recommendedName>
        <fullName evidence="2">Secretion system C-terminal sorting domain-containing protein</fullName>
    </recommendedName>
</protein>
<dbReference type="AlphaFoldDB" id="A0A098LDZ5"/>
<dbReference type="NCBIfam" id="TIGR04183">
    <property type="entry name" value="Por_Secre_tail"/>
    <property type="match status" value="1"/>
</dbReference>
<dbReference type="STRING" id="153721.MYP_1536"/>
<name>A0A098LDZ5_9BACT</name>
<dbReference type="InterPro" id="IPR026444">
    <property type="entry name" value="Secre_tail"/>
</dbReference>
<keyword evidence="4" id="KW-1185">Reference proteome</keyword>
<dbReference type="OrthoDB" id="1123245at2"/>
<dbReference type="RefSeq" id="WP_045460650.1">
    <property type="nucleotide sequence ID" value="NZ_BBLT01000002.1"/>
</dbReference>
<feature type="domain" description="Secretion system C-terminal sorting" evidence="2">
    <location>
        <begin position="393"/>
        <end position="464"/>
    </location>
</feature>
<evidence type="ECO:0000313" key="3">
    <source>
        <dbReference type="EMBL" id="GAL84308.1"/>
    </source>
</evidence>
<dbReference type="eggNOG" id="COG3291">
    <property type="taxonomic scope" value="Bacteria"/>
</dbReference>
<gene>
    <name evidence="3" type="ORF">MYP_1536</name>
</gene>
<proteinExistence type="predicted"/>
<accession>A0A098LDZ5</accession>
<dbReference type="EMBL" id="BBLT01000002">
    <property type="protein sequence ID" value="GAL84308.1"/>
    <property type="molecule type" value="Genomic_DNA"/>
</dbReference>
<reference evidence="3 4" key="1">
    <citation type="submission" date="2014-09" db="EMBL/GenBank/DDBJ databases">
        <title>Sporocytophaga myxococcoides PG-01 genome sequencing.</title>
        <authorList>
            <person name="Liu L."/>
            <person name="Gao P.J."/>
            <person name="Chen G.J."/>
            <person name="Wang L.S."/>
        </authorList>
    </citation>
    <scope>NUCLEOTIDE SEQUENCE [LARGE SCALE GENOMIC DNA]</scope>
    <source>
        <strain evidence="3 4">PG-01</strain>
    </source>
</reference>
<keyword evidence="1" id="KW-0732">Signal</keyword>
<feature type="signal peptide" evidence="1">
    <location>
        <begin position="1"/>
        <end position="21"/>
    </location>
</feature>
<organism evidence="3 4">
    <name type="scientific">Sporocytophaga myxococcoides</name>
    <dbReference type="NCBI Taxonomy" id="153721"/>
    <lineage>
        <taxon>Bacteria</taxon>
        <taxon>Pseudomonadati</taxon>
        <taxon>Bacteroidota</taxon>
        <taxon>Cytophagia</taxon>
        <taxon>Cytophagales</taxon>
        <taxon>Cytophagaceae</taxon>
        <taxon>Sporocytophaga</taxon>
    </lineage>
</organism>
<evidence type="ECO:0000259" key="2">
    <source>
        <dbReference type="Pfam" id="PF18962"/>
    </source>
</evidence>
<dbReference type="Proteomes" id="UP000030185">
    <property type="component" value="Unassembled WGS sequence"/>
</dbReference>
<comment type="caution">
    <text evidence="3">The sequence shown here is derived from an EMBL/GenBank/DDBJ whole genome shotgun (WGS) entry which is preliminary data.</text>
</comment>
<dbReference type="Pfam" id="PF18962">
    <property type="entry name" value="Por_Secre_tail"/>
    <property type="match status" value="1"/>
</dbReference>
<evidence type="ECO:0000256" key="1">
    <source>
        <dbReference type="SAM" id="SignalP"/>
    </source>
</evidence>
<evidence type="ECO:0000313" key="4">
    <source>
        <dbReference type="Proteomes" id="UP000030185"/>
    </source>
</evidence>
<feature type="chain" id="PRO_5001944980" description="Secretion system C-terminal sorting domain-containing protein" evidence="1">
    <location>
        <begin position="22"/>
        <end position="466"/>
    </location>
</feature>
<sequence length="466" mass="51534">MKRCLLIVTALICWAAFECSATHIKGGQIIYSRNNLNVSISLIVYSNRSAVDAGVDDPTATINWGDGTSTEYTRASKRLINDNTYENVYLGEHTYPGTGTYIICYSESNRTGGVKNMTNSINTPFYIESMVGVVSGYTVKLSSPSFLSPPIFHAEKNRTFTNNLSVYSPDKDSVSYKLVTCKQARGNDVEGYFIPEGVKINPYSGQITWDKPSIEGLYNFAALVEFWKNGIRVGFVIRDFQVAVSAERISGQVFEVTASHDITPGNSVPLNLNDVFTMEVLFQDTTNSLANLDYIGELQNEEGVFNIAIEEVPSNARNSSINKRSPVYKASVSMTVQEKHKRTTPYNLIFRGETKNGWSNISNDLTIQLYIGVQVPLSVSSNGVKGNLNLSFYPVPVNDQLTIKKESNDSGTLIIYNSVGRDVKSIYLGKGVVDTHLGIDLKSGTYIYNFNSDNSKEFTTGKFIVN</sequence>